<keyword evidence="3" id="KW-1185">Reference proteome</keyword>
<evidence type="ECO:0000259" key="1">
    <source>
        <dbReference type="Pfam" id="PF26608"/>
    </source>
</evidence>
<name>A0AAD4BEH3_BOLED</name>
<feature type="domain" description="DUF8190" evidence="1">
    <location>
        <begin position="168"/>
        <end position="283"/>
    </location>
</feature>
<reference evidence="2" key="2">
    <citation type="journal article" date="2020" name="Nat. Commun.">
        <title>Large-scale genome sequencing of mycorrhizal fungi provides insights into the early evolution of symbiotic traits.</title>
        <authorList>
            <person name="Miyauchi S."/>
            <person name="Kiss E."/>
            <person name="Kuo A."/>
            <person name="Drula E."/>
            <person name="Kohler A."/>
            <person name="Sanchez-Garcia M."/>
            <person name="Morin E."/>
            <person name="Andreopoulos B."/>
            <person name="Barry K.W."/>
            <person name="Bonito G."/>
            <person name="Buee M."/>
            <person name="Carver A."/>
            <person name="Chen C."/>
            <person name="Cichocki N."/>
            <person name="Clum A."/>
            <person name="Culley D."/>
            <person name="Crous P.W."/>
            <person name="Fauchery L."/>
            <person name="Girlanda M."/>
            <person name="Hayes R.D."/>
            <person name="Keri Z."/>
            <person name="LaButti K."/>
            <person name="Lipzen A."/>
            <person name="Lombard V."/>
            <person name="Magnuson J."/>
            <person name="Maillard F."/>
            <person name="Murat C."/>
            <person name="Nolan M."/>
            <person name="Ohm R.A."/>
            <person name="Pangilinan J."/>
            <person name="Pereira M.F."/>
            <person name="Perotto S."/>
            <person name="Peter M."/>
            <person name="Pfister S."/>
            <person name="Riley R."/>
            <person name="Sitrit Y."/>
            <person name="Stielow J.B."/>
            <person name="Szollosi G."/>
            <person name="Zifcakova L."/>
            <person name="Stursova M."/>
            <person name="Spatafora J.W."/>
            <person name="Tedersoo L."/>
            <person name="Vaario L.M."/>
            <person name="Yamada A."/>
            <person name="Yan M."/>
            <person name="Wang P."/>
            <person name="Xu J."/>
            <person name="Bruns T."/>
            <person name="Baldrian P."/>
            <person name="Vilgalys R."/>
            <person name="Dunand C."/>
            <person name="Henrissat B."/>
            <person name="Grigoriev I.V."/>
            <person name="Hibbett D."/>
            <person name="Nagy L.G."/>
            <person name="Martin F.M."/>
        </authorList>
    </citation>
    <scope>NUCLEOTIDE SEQUENCE</scope>
    <source>
        <strain evidence="2">BED1</strain>
    </source>
</reference>
<proteinExistence type="predicted"/>
<evidence type="ECO:0000313" key="2">
    <source>
        <dbReference type="EMBL" id="KAF8422584.1"/>
    </source>
</evidence>
<reference evidence="2" key="1">
    <citation type="submission" date="2019-10" db="EMBL/GenBank/DDBJ databases">
        <authorList>
            <consortium name="DOE Joint Genome Institute"/>
            <person name="Kuo A."/>
            <person name="Miyauchi S."/>
            <person name="Kiss E."/>
            <person name="Drula E."/>
            <person name="Kohler A."/>
            <person name="Sanchez-Garcia M."/>
            <person name="Andreopoulos B."/>
            <person name="Barry K.W."/>
            <person name="Bonito G."/>
            <person name="Buee M."/>
            <person name="Carver A."/>
            <person name="Chen C."/>
            <person name="Cichocki N."/>
            <person name="Clum A."/>
            <person name="Culley D."/>
            <person name="Crous P.W."/>
            <person name="Fauchery L."/>
            <person name="Girlanda M."/>
            <person name="Hayes R."/>
            <person name="Keri Z."/>
            <person name="LaButti K."/>
            <person name="Lipzen A."/>
            <person name="Lombard V."/>
            <person name="Magnuson J."/>
            <person name="Maillard F."/>
            <person name="Morin E."/>
            <person name="Murat C."/>
            <person name="Nolan M."/>
            <person name="Ohm R."/>
            <person name="Pangilinan J."/>
            <person name="Pereira M."/>
            <person name="Perotto S."/>
            <person name="Peter M."/>
            <person name="Riley R."/>
            <person name="Sitrit Y."/>
            <person name="Stielow B."/>
            <person name="Szollosi G."/>
            <person name="Zifcakova L."/>
            <person name="Stursova M."/>
            <person name="Spatafora J.W."/>
            <person name="Tedersoo L."/>
            <person name="Vaario L.-M."/>
            <person name="Yamada A."/>
            <person name="Yan M."/>
            <person name="Wang P."/>
            <person name="Xu J."/>
            <person name="Bruns T."/>
            <person name="Baldrian P."/>
            <person name="Vilgalys R."/>
            <person name="Henrissat B."/>
            <person name="Grigoriev I.V."/>
            <person name="Hibbett D."/>
            <person name="Nagy L.G."/>
            <person name="Martin F.M."/>
        </authorList>
    </citation>
    <scope>NUCLEOTIDE SEQUENCE</scope>
    <source>
        <strain evidence="2">BED1</strain>
    </source>
</reference>
<evidence type="ECO:0000313" key="3">
    <source>
        <dbReference type="Proteomes" id="UP001194468"/>
    </source>
</evidence>
<dbReference type="AlphaFoldDB" id="A0AAD4BEH3"/>
<protein>
    <recommendedName>
        <fullName evidence="1">DUF8190 domain-containing protein</fullName>
    </recommendedName>
</protein>
<gene>
    <name evidence="2" type="ORF">L210DRAFT_852533</name>
</gene>
<organism evidence="2 3">
    <name type="scientific">Boletus edulis BED1</name>
    <dbReference type="NCBI Taxonomy" id="1328754"/>
    <lineage>
        <taxon>Eukaryota</taxon>
        <taxon>Fungi</taxon>
        <taxon>Dikarya</taxon>
        <taxon>Basidiomycota</taxon>
        <taxon>Agaricomycotina</taxon>
        <taxon>Agaricomycetes</taxon>
        <taxon>Agaricomycetidae</taxon>
        <taxon>Boletales</taxon>
        <taxon>Boletineae</taxon>
        <taxon>Boletaceae</taxon>
        <taxon>Boletoideae</taxon>
        <taxon>Boletus</taxon>
    </lineage>
</organism>
<dbReference type="InterPro" id="IPR058503">
    <property type="entry name" value="DUF8190"/>
</dbReference>
<sequence length="286" mass="32621">MTSSSGECVGPFESKFIQCVLLSCRDDVSEDDVLVDEGDHDAPYDATEVPIRLSANDAPHQRDVEAAIYDHGMDLTRAQHVALFNDAPITNTSFRSLRRLYERKDVLGALRLLSGRHRLELDPNLIVDTSEPQIVPSVGPHFLDLVMYVGDRRGLDAALPYDRADHTWSCRINFSGIHRLWPDSKATRLPFDHHGRLMSVGTRKEEQVWIAMVPNEWLVPDHPFNATGVWPRLPETTSAMSHKHALMLVMFFAHAFDVMQFRDFTCRQQYPQMLTRREVNNATDIL</sequence>
<accession>A0AAD4BEH3</accession>
<dbReference type="Pfam" id="PF26608">
    <property type="entry name" value="DUF8190"/>
    <property type="match status" value="1"/>
</dbReference>
<dbReference type="Proteomes" id="UP001194468">
    <property type="component" value="Unassembled WGS sequence"/>
</dbReference>
<comment type="caution">
    <text evidence="2">The sequence shown here is derived from an EMBL/GenBank/DDBJ whole genome shotgun (WGS) entry which is preliminary data.</text>
</comment>
<dbReference type="EMBL" id="WHUW01000124">
    <property type="protein sequence ID" value="KAF8422584.1"/>
    <property type="molecule type" value="Genomic_DNA"/>
</dbReference>